<dbReference type="EMBL" id="AP019736">
    <property type="protein sequence ID" value="BBL05885.1"/>
    <property type="molecule type" value="Genomic_DNA"/>
</dbReference>
<name>A0A4Y1WYN8_9BACT</name>
<feature type="chain" id="PRO_5021189000" description="BACON domain-containing protein" evidence="2">
    <location>
        <begin position="25"/>
        <end position="656"/>
    </location>
</feature>
<dbReference type="PROSITE" id="PS51257">
    <property type="entry name" value="PROKAR_LIPOPROTEIN"/>
    <property type="match status" value="1"/>
</dbReference>
<keyword evidence="4" id="KW-1185">Reference proteome</keyword>
<feature type="signal peptide" evidence="2">
    <location>
        <begin position="1"/>
        <end position="24"/>
    </location>
</feature>
<evidence type="ECO:0000256" key="2">
    <source>
        <dbReference type="SAM" id="SignalP"/>
    </source>
</evidence>
<evidence type="ECO:0000256" key="1">
    <source>
        <dbReference type="SAM" id="MobiDB-lite"/>
    </source>
</evidence>
<dbReference type="Proteomes" id="UP000319374">
    <property type="component" value="Chromosome"/>
</dbReference>
<dbReference type="AlphaFoldDB" id="A0A4Y1WYN8"/>
<organism evidence="3 4">
    <name type="scientific">Alistipes dispar</name>
    <dbReference type="NCBI Taxonomy" id="2585119"/>
    <lineage>
        <taxon>Bacteria</taxon>
        <taxon>Pseudomonadati</taxon>
        <taxon>Bacteroidota</taxon>
        <taxon>Bacteroidia</taxon>
        <taxon>Bacteroidales</taxon>
        <taxon>Rikenellaceae</taxon>
        <taxon>Alistipes</taxon>
    </lineage>
</organism>
<dbReference type="RefSeq" id="WP_141427752.1">
    <property type="nucleotide sequence ID" value="NZ_AP019736.1"/>
</dbReference>
<sequence>MKNSTHYRLRALACAMLASATMLGACDDDDPDDDPGKKPPVKLTDQLQYDGGDLVGIKSAIYVVEEDGSHTFYLSPTEGLINAEQMEQADDYLRVKVDNPEGSVNTAADPFEIEYKDISVKKTTMNDVASVELSVDLVTETRLNLYTCVELKSGKTLLARYQNTCTEERDVELTNQYEIDNRIAAVGSVVEWRNVREGNRRFCLYEQKGLTAPDEGAAGVEILLAEELFGTAEIDLATADPAKVRIRCGEFTTGAGTTGTLTAKYLTDKFGTIEGLVVALDASKDGKRLRAAYEGTFAGGYAATNTIKVTEPASGGEAAAAAEAPIAALFSQEPQVGSYVFALGDAETAAAPADLAKGHWAAYVRVLAAKFDGVIDVAAQTSDYWFRLYDHKTYQTYYGEDAGLTGTIETRPNPAGGKEIYLRVSLTLKNGIGVEAEYYGVPTAATADAMDEDKLKPVKPFEPSIQIRTKDNKEPEGWTDKTLDRMEVRLEKGYRWNGGEEYGGATFDAYYFYFCTGAEGSSVEDKWANPQLILPAAIVDAGKECDLTDFDNTKSHWNFYYDTSMDYLARGSIGYGDTYTQWGMTTKLCPDMAKVTAIRNADKTWQVSLVILDYGAFDSWSDDKSGTENTLTIEFRGKAAKYSGSKTNDLADDFYE</sequence>
<evidence type="ECO:0008006" key="5">
    <source>
        <dbReference type="Google" id="ProtNLM"/>
    </source>
</evidence>
<dbReference type="GeneID" id="98672496"/>
<dbReference type="OrthoDB" id="1000702at2"/>
<accession>A0A4Y1WYN8</accession>
<keyword evidence="2" id="KW-0732">Signal</keyword>
<dbReference type="KEGG" id="ada:A5CPEGH6_05230"/>
<proteinExistence type="predicted"/>
<protein>
    <recommendedName>
        <fullName evidence="5">BACON domain-containing protein</fullName>
    </recommendedName>
</protein>
<gene>
    <name evidence="3" type="ORF">A5CPEGH6_05230</name>
</gene>
<feature type="region of interest" description="Disordered" evidence="1">
    <location>
        <begin position="26"/>
        <end position="45"/>
    </location>
</feature>
<evidence type="ECO:0000313" key="3">
    <source>
        <dbReference type="EMBL" id="BBL05885.1"/>
    </source>
</evidence>
<evidence type="ECO:0000313" key="4">
    <source>
        <dbReference type="Proteomes" id="UP000319374"/>
    </source>
</evidence>
<reference evidence="4" key="1">
    <citation type="submission" date="2019-06" db="EMBL/GenBank/DDBJ databases">
        <title>Alistipes onderdonkii subsp. vulgaris subsp. nov., Alistipes dispar sp. nov. and Alistipes communis sp. nov., isolated from human faeces, and creation of Alistipes onderdonkii subsp. onderdonkii subsp. nov.</title>
        <authorList>
            <person name="Sakamoto M."/>
            <person name="Ikeyama N."/>
            <person name="Ogata Y."/>
            <person name="Suda W."/>
            <person name="Iino T."/>
            <person name="Hattori M."/>
            <person name="Ohkuma M."/>
        </authorList>
    </citation>
    <scope>NUCLEOTIDE SEQUENCE [LARGE SCALE GENOMIC DNA]</scope>
    <source>
        <strain evidence="4">5CPEGH6</strain>
    </source>
</reference>